<proteinExistence type="predicted"/>
<name>A0A1T3CLY3_9HYPO</name>
<evidence type="ECO:0000313" key="3">
    <source>
        <dbReference type="Proteomes" id="UP000191004"/>
    </source>
</evidence>
<feature type="compositionally biased region" description="Polar residues" evidence="1">
    <location>
        <begin position="1"/>
        <end position="10"/>
    </location>
</feature>
<dbReference type="AlphaFoldDB" id="A0A1T3CLY3"/>
<gene>
    <name evidence="2" type="ORF">A0O28_0032070</name>
</gene>
<comment type="caution">
    <text evidence="2">The sequence shown here is derived from an EMBL/GenBank/DDBJ whole genome shotgun (WGS) entry which is preliminary data.</text>
</comment>
<evidence type="ECO:0000256" key="1">
    <source>
        <dbReference type="SAM" id="MobiDB-lite"/>
    </source>
</evidence>
<organism evidence="2 3">
    <name type="scientific">Trichoderma guizhouense</name>
    <dbReference type="NCBI Taxonomy" id="1491466"/>
    <lineage>
        <taxon>Eukaryota</taxon>
        <taxon>Fungi</taxon>
        <taxon>Dikarya</taxon>
        <taxon>Ascomycota</taxon>
        <taxon>Pezizomycotina</taxon>
        <taxon>Sordariomycetes</taxon>
        <taxon>Hypocreomycetidae</taxon>
        <taxon>Hypocreales</taxon>
        <taxon>Hypocreaceae</taxon>
        <taxon>Trichoderma</taxon>
    </lineage>
</organism>
<sequence length="330" mass="36483">MSSSDKTQATAPDDPAKPILVNGTWPEEWKDDPENSGANIAKALADIERRSAYWESLGVPCARVSADKSKLVPIQRASPETAKNSGNSPDTEYITLTRKSRPGQHNESTCYVIEDGERVGVDYVTYAPTPPLDKNGHDNRSVDHPTDVTSIDHPAADSDHWLERGNKFVSEFMSDSWRPGQLIGENGSDPATIAQSPSFAPFNPNLEVSERRSATSTGHLLQFERPPNVGLGWGDYDRFTEWQLHGRQVTKDMVEKKEWRKDPLAPMNLVDESGNAVRTITIPPAFMREQLAHPAEPLSLHELLNQRDNQKQEAPAGGVPASPKTSDDKE</sequence>
<dbReference type="OrthoDB" id="4899132at2759"/>
<evidence type="ECO:0000313" key="2">
    <source>
        <dbReference type="EMBL" id="OPB42090.1"/>
    </source>
</evidence>
<keyword evidence="3" id="KW-1185">Reference proteome</keyword>
<dbReference type="Proteomes" id="UP000191004">
    <property type="component" value="Unassembled WGS sequence"/>
</dbReference>
<reference evidence="2 3" key="1">
    <citation type="submission" date="2016-04" db="EMBL/GenBank/DDBJ databases">
        <title>Multiple horizontal gene transfer events from other fungi enriched the ability of the initially mycotrophic fungus Trichoderma (Ascomycota) to feed on dead plant biomass.</title>
        <authorList>
            <person name="Atanasova L."/>
            <person name="Chenthamara K."/>
            <person name="Zhang J."/>
            <person name="Grujic M."/>
            <person name="Henrissat B."/>
            <person name="Kuo A."/>
            <person name="Aertz A."/>
            <person name="Salamov A."/>
            <person name="Lipzen A."/>
            <person name="Labutti K."/>
            <person name="Barry K."/>
            <person name="Miao Y."/>
            <person name="Rahimi M.J."/>
            <person name="Shen Q."/>
            <person name="Grigoriev I.V."/>
            <person name="Kubicek C.P."/>
            <person name="Druzhinina I.S."/>
        </authorList>
    </citation>
    <scope>NUCLEOTIDE SEQUENCE [LARGE SCALE GENOMIC DNA]</scope>
    <source>
        <strain evidence="2 3">NJAU 4742</strain>
    </source>
</reference>
<feature type="region of interest" description="Disordered" evidence="1">
    <location>
        <begin position="1"/>
        <end position="36"/>
    </location>
</feature>
<protein>
    <submittedName>
        <fullName evidence="2">Uncharacterized protein</fullName>
    </submittedName>
</protein>
<dbReference type="EMBL" id="LVVK01000013">
    <property type="protein sequence ID" value="OPB42090.1"/>
    <property type="molecule type" value="Genomic_DNA"/>
</dbReference>
<feature type="region of interest" description="Disordered" evidence="1">
    <location>
        <begin position="293"/>
        <end position="330"/>
    </location>
</feature>
<accession>A0A1T3CLY3</accession>